<dbReference type="EMBL" id="CM039439">
    <property type="protein sequence ID" value="KAI4297578.1"/>
    <property type="molecule type" value="Genomic_DNA"/>
</dbReference>
<gene>
    <name evidence="1" type="ORF">L6164_037463</name>
</gene>
<proteinExistence type="predicted"/>
<name>A0ACB9KK35_BAUVA</name>
<evidence type="ECO:0000313" key="1">
    <source>
        <dbReference type="EMBL" id="KAI4297578.1"/>
    </source>
</evidence>
<comment type="caution">
    <text evidence="1">The sequence shown here is derived from an EMBL/GenBank/DDBJ whole genome shotgun (WGS) entry which is preliminary data.</text>
</comment>
<organism evidence="1 2">
    <name type="scientific">Bauhinia variegata</name>
    <name type="common">Purple orchid tree</name>
    <name type="synonym">Phanera variegata</name>
    <dbReference type="NCBI Taxonomy" id="167791"/>
    <lineage>
        <taxon>Eukaryota</taxon>
        <taxon>Viridiplantae</taxon>
        <taxon>Streptophyta</taxon>
        <taxon>Embryophyta</taxon>
        <taxon>Tracheophyta</taxon>
        <taxon>Spermatophyta</taxon>
        <taxon>Magnoliopsida</taxon>
        <taxon>eudicotyledons</taxon>
        <taxon>Gunneridae</taxon>
        <taxon>Pentapetalae</taxon>
        <taxon>rosids</taxon>
        <taxon>fabids</taxon>
        <taxon>Fabales</taxon>
        <taxon>Fabaceae</taxon>
        <taxon>Cercidoideae</taxon>
        <taxon>Cercideae</taxon>
        <taxon>Bauhiniinae</taxon>
        <taxon>Bauhinia</taxon>
    </lineage>
</organism>
<protein>
    <submittedName>
        <fullName evidence="1">Uncharacterized protein</fullName>
    </submittedName>
</protein>
<keyword evidence="2" id="KW-1185">Reference proteome</keyword>
<accession>A0ACB9KK35</accession>
<sequence length="293" mass="33240">MTAEYDALCTNQTWDLVPRDGSQNLVGCKWIYRIKYHLDGSLDWYKAHLVAKGFHQRPGWDYSAMFSPMVKLVIVRLVLALAVSLGWCIRQLDINNAFILDVIYLLVYVDDIIIIGSPQQQVLQVIQQLATRFSLKDLGNLSYFLGVKVDPHLQGLFLSQRKYILDILSRAQMAESKAISTPMCATTTLIRYSGESLVSLTEYRTLAGSLQYLSLTRPDVAFTVHRLSQFMHAPTTTHWNALKRLLRYLASTVHHGIVVHKSSPFILHGYSDADWAGDKDDYVSTTGYLLYMG</sequence>
<evidence type="ECO:0000313" key="2">
    <source>
        <dbReference type="Proteomes" id="UP000828941"/>
    </source>
</evidence>
<reference evidence="1 2" key="1">
    <citation type="journal article" date="2022" name="DNA Res.">
        <title>Chromosomal-level genome assembly of the orchid tree Bauhinia variegata (Leguminosae; Cercidoideae) supports the allotetraploid origin hypothesis of Bauhinia.</title>
        <authorList>
            <person name="Zhong Y."/>
            <person name="Chen Y."/>
            <person name="Zheng D."/>
            <person name="Pang J."/>
            <person name="Liu Y."/>
            <person name="Luo S."/>
            <person name="Meng S."/>
            <person name="Qian L."/>
            <person name="Wei D."/>
            <person name="Dai S."/>
            <person name="Zhou R."/>
        </authorList>
    </citation>
    <scope>NUCLEOTIDE SEQUENCE [LARGE SCALE GENOMIC DNA]</scope>
    <source>
        <strain evidence="1">BV-YZ2020</strain>
    </source>
</reference>
<dbReference type="Proteomes" id="UP000828941">
    <property type="component" value="Chromosome 14"/>
</dbReference>